<feature type="compositionally biased region" description="Polar residues" evidence="6">
    <location>
        <begin position="208"/>
        <end position="222"/>
    </location>
</feature>
<dbReference type="GO" id="GO:0000122">
    <property type="term" value="P:negative regulation of transcription by RNA polymerase II"/>
    <property type="evidence" value="ECO:0007669"/>
    <property type="project" value="TreeGrafter"/>
</dbReference>
<dbReference type="OrthoDB" id="5916873at2759"/>
<protein>
    <submittedName>
        <fullName evidence="9">Mesoderm induction early response protein 1</fullName>
    </submittedName>
</protein>
<organism evidence="9 10">
    <name type="scientific">Fasciola gigantica</name>
    <name type="common">Giant liver fluke</name>
    <dbReference type="NCBI Taxonomy" id="46835"/>
    <lineage>
        <taxon>Eukaryota</taxon>
        <taxon>Metazoa</taxon>
        <taxon>Spiralia</taxon>
        <taxon>Lophotrochozoa</taxon>
        <taxon>Platyhelminthes</taxon>
        <taxon>Trematoda</taxon>
        <taxon>Digenea</taxon>
        <taxon>Plagiorchiida</taxon>
        <taxon>Echinostomata</taxon>
        <taxon>Echinostomatoidea</taxon>
        <taxon>Fasciolidae</taxon>
        <taxon>Fasciola</taxon>
    </lineage>
</organism>
<feature type="region of interest" description="Disordered" evidence="6">
    <location>
        <begin position="652"/>
        <end position="671"/>
    </location>
</feature>
<feature type="compositionally biased region" description="Polar residues" evidence="6">
    <location>
        <begin position="1"/>
        <end position="10"/>
    </location>
</feature>
<dbReference type="AlphaFoldDB" id="A0A504WT11"/>
<keyword evidence="1" id="KW-0479">Metal-binding</keyword>
<dbReference type="PANTHER" id="PTHR10865:SF28">
    <property type="entry name" value="ELM2 DOMAIN-CONTAINING PROTEIN"/>
    <property type="match status" value="1"/>
</dbReference>
<feature type="region of interest" description="Disordered" evidence="6">
    <location>
        <begin position="65"/>
        <end position="249"/>
    </location>
</feature>
<feature type="compositionally biased region" description="Polar residues" evidence="6">
    <location>
        <begin position="230"/>
        <end position="239"/>
    </location>
</feature>
<feature type="compositionally biased region" description="Polar residues" evidence="6">
    <location>
        <begin position="65"/>
        <end position="76"/>
    </location>
</feature>
<dbReference type="CDD" id="cd11661">
    <property type="entry name" value="SANT_MTA3_like"/>
    <property type="match status" value="1"/>
</dbReference>
<keyword evidence="2" id="KW-0863">Zinc-finger</keyword>
<evidence type="ECO:0000256" key="3">
    <source>
        <dbReference type="ARBA" id="ARBA00022833"/>
    </source>
</evidence>
<accession>A0A504WT11</accession>
<dbReference type="EMBL" id="SUNJ01015842">
    <property type="protein sequence ID" value="TPP39721.1"/>
    <property type="molecule type" value="Genomic_DNA"/>
</dbReference>
<feature type="compositionally biased region" description="Acidic residues" evidence="6">
    <location>
        <begin position="11"/>
        <end position="42"/>
    </location>
</feature>
<dbReference type="PROSITE" id="PS51156">
    <property type="entry name" value="ELM2"/>
    <property type="match status" value="1"/>
</dbReference>
<sequence length="671" mass="74036">MTESIQSDTTSDSEFDEHELTAEDEDEDSIAPEEDVADEEEVNSLVKESQMSLEELLASYGVSTSGLTINIPSGQTSSRPRASRAALRRSATVPITSSNSEAAPLMTTESSLITSEGSHDPRSVSPTVKRSRRSNASPSPSAPNTTESVHDQDHSGSKRMSTPVPLSGHFKEGGKENANSVLEVHESSDSTPKPPASSDPASRTSSSFTVQSDSQEALSMQRASRRRILNVSSHTTSSGSHDAHSTSASVDSAVTVVAPSLGDPLKSVDTVMAPNLPPSEQNPVLIESIQTSENPPDLECEESRDSVREDSYSSRFWQKAIGGGESPPSYNSDEDEDYAPSVESGHDWRGEIHVGDEYQAFVPSLNSSLSELTDWWDTRRFEVESSLLWQPGKLSETDVIRFERLFAQSVMFPLPSDRTIDDEEALFMLMRCNFDSDEALQRLRFRTVSPAEIPGYMETWSEADATAFEKGFALYNKDFKQIRDTRLRHKTVADLVHYYYLWKKSARHDEFARAYRRDKRKSPHPSMTDFMDCLVLEQEAVAEAYMAHLNDSNVSSFHLVNRFSPGHHYHPHHRSDMGATTFHESSCATRYLSHPDPHMTAHQSASFDVPRVLDRPLLHNAVTASNTASSGTTKENAKDKVVHLVPSGATQVLKTTDSAGRGTTRTTSVSV</sequence>
<keyword evidence="10" id="KW-1185">Reference proteome</keyword>
<dbReference type="PROSITE" id="PS51293">
    <property type="entry name" value="SANT"/>
    <property type="match status" value="1"/>
</dbReference>
<dbReference type="InterPro" id="IPR017884">
    <property type="entry name" value="SANT_dom"/>
</dbReference>
<evidence type="ECO:0000256" key="1">
    <source>
        <dbReference type="ARBA" id="ARBA00022723"/>
    </source>
</evidence>
<dbReference type="GO" id="GO:0008270">
    <property type="term" value="F:zinc ion binding"/>
    <property type="evidence" value="ECO:0007669"/>
    <property type="project" value="UniProtKB-KW"/>
</dbReference>
<evidence type="ECO:0000256" key="5">
    <source>
        <dbReference type="ARBA" id="ARBA00023242"/>
    </source>
</evidence>
<proteinExistence type="predicted"/>
<evidence type="ECO:0000313" key="10">
    <source>
        <dbReference type="Proteomes" id="UP000316759"/>
    </source>
</evidence>
<keyword evidence="4" id="KW-0238">DNA-binding</keyword>
<feature type="compositionally biased region" description="Low complexity" evidence="6">
    <location>
        <begin position="198"/>
        <end position="207"/>
    </location>
</feature>
<feature type="region of interest" description="Disordered" evidence="6">
    <location>
        <begin position="289"/>
        <end position="343"/>
    </location>
</feature>
<gene>
    <name evidence="9" type="ORF">FGIG_05228</name>
</gene>
<dbReference type="InterPro" id="IPR009057">
    <property type="entry name" value="Homeodomain-like_sf"/>
</dbReference>
<dbReference type="Gene3D" id="1.10.10.60">
    <property type="entry name" value="Homeodomain-like"/>
    <property type="match status" value="1"/>
</dbReference>
<evidence type="ECO:0000256" key="4">
    <source>
        <dbReference type="ARBA" id="ARBA00023125"/>
    </source>
</evidence>
<name>A0A504WT11_FASGI</name>
<dbReference type="InterPro" id="IPR040138">
    <property type="entry name" value="MIER/MTA"/>
</dbReference>
<evidence type="ECO:0000259" key="7">
    <source>
        <dbReference type="PROSITE" id="PS51156"/>
    </source>
</evidence>
<dbReference type="GO" id="GO:0003714">
    <property type="term" value="F:transcription corepressor activity"/>
    <property type="evidence" value="ECO:0007669"/>
    <property type="project" value="TreeGrafter"/>
</dbReference>
<evidence type="ECO:0000313" key="9">
    <source>
        <dbReference type="EMBL" id="TPP39721.1"/>
    </source>
</evidence>
<dbReference type="PANTHER" id="PTHR10865">
    <property type="entry name" value="METASTASIS-ASSOCIATED PROTEIN AND MESODERM INDUCTION EARLY RESPONSE PROTEIN"/>
    <property type="match status" value="1"/>
</dbReference>
<keyword evidence="3" id="KW-0862">Zinc</keyword>
<feature type="region of interest" description="Disordered" evidence="6">
    <location>
        <begin position="1"/>
        <end position="47"/>
    </location>
</feature>
<dbReference type="GO" id="GO:0005654">
    <property type="term" value="C:nucleoplasm"/>
    <property type="evidence" value="ECO:0007669"/>
    <property type="project" value="TreeGrafter"/>
</dbReference>
<keyword evidence="5" id="KW-0539">Nucleus</keyword>
<evidence type="ECO:0000256" key="2">
    <source>
        <dbReference type="ARBA" id="ARBA00022771"/>
    </source>
</evidence>
<feature type="domain" description="SANT" evidence="8">
    <location>
        <begin position="455"/>
        <end position="507"/>
    </location>
</feature>
<feature type="compositionally biased region" description="Low complexity" evidence="6">
    <location>
        <begin position="77"/>
        <end position="91"/>
    </location>
</feature>
<feature type="domain" description="ELM2" evidence="7">
    <location>
        <begin position="350"/>
        <end position="447"/>
    </location>
</feature>
<dbReference type="SUPFAM" id="SSF46689">
    <property type="entry name" value="Homeodomain-like"/>
    <property type="match status" value="1"/>
</dbReference>
<dbReference type="Proteomes" id="UP000316759">
    <property type="component" value="Unassembled WGS sequence"/>
</dbReference>
<evidence type="ECO:0000259" key="8">
    <source>
        <dbReference type="PROSITE" id="PS51293"/>
    </source>
</evidence>
<reference evidence="9 10" key="1">
    <citation type="submission" date="2019-04" db="EMBL/GenBank/DDBJ databases">
        <title>Annotation for the trematode Fasciola gigantica.</title>
        <authorList>
            <person name="Choi Y.-J."/>
        </authorList>
    </citation>
    <scope>NUCLEOTIDE SEQUENCE [LARGE SCALE GENOMIC DNA]</scope>
    <source>
        <strain evidence="9">Uganda_cow_1</strain>
    </source>
</reference>
<evidence type="ECO:0000256" key="6">
    <source>
        <dbReference type="SAM" id="MobiDB-lite"/>
    </source>
</evidence>
<dbReference type="FunFam" id="1.10.10.60:FF:000012">
    <property type="entry name" value="Metastasis-associated 1 family, member 3"/>
    <property type="match status" value="1"/>
</dbReference>
<dbReference type="InterPro" id="IPR000949">
    <property type="entry name" value="ELM2_dom"/>
</dbReference>
<feature type="compositionally biased region" description="Polar residues" evidence="6">
    <location>
        <begin position="93"/>
        <end position="116"/>
    </location>
</feature>
<dbReference type="STRING" id="46835.A0A504WT11"/>
<comment type="caution">
    <text evidence="9">The sequence shown here is derived from an EMBL/GenBank/DDBJ whole genome shotgun (WGS) entry which is preliminary data.</text>
</comment>
<feature type="compositionally biased region" description="Low complexity" evidence="6">
    <location>
        <begin position="134"/>
        <end position="144"/>
    </location>
</feature>
<feature type="compositionally biased region" description="Basic and acidic residues" evidence="6">
    <location>
        <begin position="301"/>
        <end position="312"/>
    </location>
</feature>
<dbReference type="GO" id="GO:0003677">
    <property type="term" value="F:DNA binding"/>
    <property type="evidence" value="ECO:0007669"/>
    <property type="project" value="UniProtKB-KW"/>
</dbReference>
<dbReference type="GO" id="GO:0042826">
    <property type="term" value="F:histone deacetylase binding"/>
    <property type="evidence" value="ECO:0007669"/>
    <property type="project" value="TreeGrafter"/>
</dbReference>